<dbReference type="SUPFAM" id="SSF48726">
    <property type="entry name" value="Immunoglobulin"/>
    <property type="match status" value="1"/>
</dbReference>
<feature type="compositionally biased region" description="Basic residues" evidence="17">
    <location>
        <begin position="971"/>
        <end position="984"/>
    </location>
</feature>
<keyword evidence="8" id="KW-0067">ATP-binding</keyword>
<feature type="region of interest" description="Disordered" evidence="17">
    <location>
        <begin position="934"/>
        <end position="994"/>
    </location>
</feature>
<comment type="caution">
    <text evidence="16">Lacks conserved residue(s) required for the propagation of feature annotation.</text>
</comment>
<dbReference type="SUPFAM" id="SSF57440">
    <property type="entry name" value="Kringle-like"/>
    <property type="match status" value="1"/>
</dbReference>
<evidence type="ECO:0000256" key="10">
    <source>
        <dbReference type="ARBA" id="ARBA00023136"/>
    </source>
</evidence>
<feature type="transmembrane region" description="Helical" evidence="18">
    <location>
        <begin position="423"/>
        <end position="446"/>
    </location>
</feature>
<dbReference type="InterPro" id="IPR036790">
    <property type="entry name" value="Frizzled_dom_sf"/>
</dbReference>
<evidence type="ECO:0000256" key="12">
    <source>
        <dbReference type="ARBA" id="ARBA00023157"/>
    </source>
</evidence>
<keyword evidence="2" id="KW-0597">Phosphoprotein</keyword>
<dbReference type="CDD" id="cd00192">
    <property type="entry name" value="PTKc"/>
    <property type="match status" value="1"/>
</dbReference>
<evidence type="ECO:0000256" key="11">
    <source>
        <dbReference type="ARBA" id="ARBA00023137"/>
    </source>
</evidence>
<dbReference type="PROSITE" id="PS50038">
    <property type="entry name" value="FZ"/>
    <property type="match status" value="1"/>
</dbReference>
<feature type="compositionally biased region" description="Basic and acidic residues" evidence="17">
    <location>
        <begin position="875"/>
        <end position="891"/>
    </location>
</feature>
<keyword evidence="5 18" id="KW-0812">Transmembrane</keyword>
<evidence type="ECO:0000313" key="24">
    <source>
        <dbReference type="EnsemblMetazoa" id="CLYHEMP022526.1"/>
    </source>
</evidence>
<dbReference type="GO" id="GO:0005524">
    <property type="term" value="F:ATP binding"/>
    <property type="evidence" value="ECO:0007669"/>
    <property type="project" value="UniProtKB-KW"/>
</dbReference>
<feature type="domain" description="Kringle" evidence="22">
    <location>
        <begin position="351"/>
        <end position="413"/>
    </location>
</feature>
<feature type="domain" description="FZ" evidence="21">
    <location>
        <begin position="189"/>
        <end position="318"/>
    </location>
</feature>
<feature type="region of interest" description="Disordered" evidence="17">
    <location>
        <begin position="814"/>
        <end position="850"/>
    </location>
</feature>
<dbReference type="Gene3D" id="2.40.20.10">
    <property type="entry name" value="Plasminogen Kringle 4"/>
    <property type="match status" value="1"/>
</dbReference>
<dbReference type="GO" id="GO:0005886">
    <property type="term" value="C:plasma membrane"/>
    <property type="evidence" value="ECO:0007669"/>
    <property type="project" value="TreeGrafter"/>
</dbReference>
<dbReference type="AlphaFoldDB" id="A0A7M5XIY6"/>
<evidence type="ECO:0000256" key="8">
    <source>
        <dbReference type="ARBA" id="ARBA00022840"/>
    </source>
</evidence>
<dbReference type="GO" id="GO:0007169">
    <property type="term" value="P:cell surface receptor protein tyrosine kinase signaling pathway"/>
    <property type="evidence" value="ECO:0007669"/>
    <property type="project" value="TreeGrafter"/>
</dbReference>
<reference evidence="24" key="1">
    <citation type="submission" date="2021-01" db="UniProtKB">
        <authorList>
            <consortium name="EnsemblMetazoa"/>
        </authorList>
    </citation>
    <scope>IDENTIFICATION</scope>
</reference>
<comment type="subcellular location">
    <subcellularLocation>
        <location evidence="1">Membrane</location>
        <topology evidence="1">Single-pass type I membrane protein</topology>
    </subcellularLocation>
</comment>
<keyword evidence="3 16" id="KW-0420">Kringle</keyword>
<dbReference type="InterPro" id="IPR007110">
    <property type="entry name" value="Ig-like_dom"/>
</dbReference>
<feature type="region of interest" description="Disordered" evidence="17">
    <location>
        <begin position="758"/>
        <end position="777"/>
    </location>
</feature>
<evidence type="ECO:0000256" key="1">
    <source>
        <dbReference type="ARBA" id="ARBA00004479"/>
    </source>
</evidence>
<evidence type="ECO:0000256" key="14">
    <source>
        <dbReference type="ARBA" id="ARBA00023180"/>
    </source>
</evidence>
<dbReference type="InterPro" id="IPR013806">
    <property type="entry name" value="Kringle-like"/>
</dbReference>
<dbReference type="FunFam" id="1.10.510.10:FF:000554">
    <property type="entry name" value="Predicted protein"/>
    <property type="match status" value="1"/>
</dbReference>
<feature type="disulfide bond" evidence="15">
    <location>
        <begin position="274"/>
        <end position="315"/>
    </location>
</feature>
<dbReference type="PANTHER" id="PTHR24416:SF611">
    <property type="entry name" value="TYROSINE-PROTEIN KINASE TRANSMEMBRANE RECEPTOR ROR"/>
    <property type="match status" value="1"/>
</dbReference>
<keyword evidence="4" id="KW-0808">Transferase</keyword>
<dbReference type="PRINTS" id="PR00109">
    <property type="entry name" value="TYRKINASE"/>
</dbReference>
<dbReference type="GO" id="GO:0017147">
    <property type="term" value="F:Wnt-protein binding"/>
    <property type="evidence" value="ECO:0007669"/>
    <property type="project" value="TreeGrafter"/>
</dbReference>
<dbReference type="InterPro" id="IPR001245">
    <property type="entry name" value="Ser-Thr/Tyr_kinase_cat_dom"/>
</dbReference>
<evidence type="ECO:0000259" key="23">
    <source>
        <dbReference type="PROSITE" id="PS50835"/>
    </source>
</evidence>
<dbReference type="EnsemblMetazoa" id="CLYHEMT022526.1">
    <property type="protein sequence ID" value="CLYHEMP022526.1"/>
    <property type="gene ID" value="CLYHEMG022526"/>
</dbReference>
<dbReference type="Proteomes" id="UP000594262">
    <property type="component" value="Unplaced"/>
</dbReference>
<dbReference type="InterPro" id="IPR008266">
    <property type="entry name" value="Tyr_kinase_AS"/>
</dbReference>
<keyword evidence="14" id="KW-0325">Glycoprotein</keyword>
<evidence type="ECO:0000256" key="16">
    <source>
        <dbReference type="PROSITE-ProRule" id="PRU00121"/>
    </source>
</evidence>
<keyword evidence="7" id="KW-0418">Kinase</keyword>
<evidence type="ECO:0000256" key="13">
    <source>
        <dbReference type="ARBA" id="ARBA00023170"/>
    </source>
</evidence>
<protein>
    <recommendedName>
        <fullName evidence="26">Receptor protein-tyrosine kinase</fullName>
    </recommendedName>
</protein>
<dbReference type="Gene3D" id="1.10.510.10">
    <property type="entry name" value="Transferase(Phosphotransferase) domain 1"/>
    <property type="match status" value="1"/>
</dbReference>
<evidence type="ECO:0000256" key="9">
    <source>
        <dbReference type="ARBA" id="ARBA00022989"/>
    </source>
</evidence>
<dbReference type="Gene3D" id="3.30.200.20">
    <property type="entry name" value="Phosphorylase Kinase, domain 1"/>
    <property type="match status" value="1"/>
</dbReference>
<dbReference type="InterPro" id="IPR013783">
    <property type="entry name" value="Ig-like_fold"/>
</dbReference>
<evidence type="ECO:0000256" key="5">
    <source>
        <dbReference type="ARBA" id="ARBA00022692"/>
    </source>
</evidence>
<keyword evidence="6" id="KW-0547">Nucleotide-binding</keyword>
<keyword evidence="19" id="KW-0732">Signal</keyword>
<dbReference type="SUPFAM" id="SSF56112">
    <property type="entry name" value="Protein kinase-like (PK-like)"/>
    <property type="match status" value="1"/>
</dbReference>
<feature type="region of interest" description="Disordered" evidence="17">
    <location>
        <begin position="866"/>
        <end position="895"/>
    </location>
</feature>
<evidence type="ECO:0008006" key="26">
    <source>
        <dbReference type="Google" id="ProtNLM"/>
    </source>
</evidence>
<accession>A0A7M5XIY6</accession>
<feature type="compositionally biased region" description="Polar residues" evidence="17">
    <location>
        <begin position="955"/>
        <end position="964"/>
    </location>
</feature>
<feature type="domain" description="Ig-like" evidence="23">
    <location>
        <begin position="59"/>
        <end position="164"/>
    </location>
</feature>
<dbReference type="Pfam" id="PF07714">
    <property type="entry name" value="PK_Tyr_Ser-Thr"/>
    <property type="match status" value="1"/>
</dbReference>
<evidence type="ECO:0000259" key="22">
    <source>
        <dbReference type="PROSITE" id="PS50070"/>
    </source>
</evidence>
<proteinExistence type="predicted"/>
<dbReference type="GO" id="GO:0043235">
    <property type="term" value="C:receptor complex"/>
    <property type="evidence" value="ECO:0007669"/>
    <property type="project" value="TreeGrafter"/>
</dbReference>
<evidence type="ECO:0000259" key="21">
    <source>
        <dbReference type="PROSITE" id="PS50038"/>
    </source>
</evidence>
<dbReference type="InterPro" id="IPR011009">
    <property type="entry name" value="Kinase-like_dom_sf"/>
</dbReference>
<evidence type="ECO:0000256" key="3">
    <source>
        <dbReference type="ARBA" id="ARBA00022572"/>
    </source>
</evidence>
<dbReference type="PROSITE" id="PS50070">
    <property type="entry name" value="KRINGLE_2"/>
    <property type="match status" value="1"/>
</dbReference>
<keyword evidence="10 18" id="KW-0472">Membrane</keyword>
<feature type="compositionally biased region" description="Low complexity" evidence="17">
    <location>
        <begin position="815"/>
        <end position="844"/>
    </location>
</feature>
<evidence type="ECO:0000256" key="19">
    <source>
        <dbReference type="SAM" id="SignalP"/>
    </source>
</evidence>
<dbReference type="GO" id="GO:0004714">
    <property type="term" value="F:transmembrane receptor protein tyrosine kinase activity"/>
    <property type="evidence" value="ECO:0007669"/>
    <property type="project" value="TreeGrafter"/>
</dbReference>
<evidence type="ECO:0000259" key="20">
    <source>
        <dbReference type="PROSITE" id="PS50011"/>
    </source>
</evidence>
<keyword evidence="9 18" id="KW-1133">Transmembrane helix</keyword>
<dbReference type="InterPro" id="IPR036179">
    <property type="entry name" value="Ig-like_dom_sf"/>
</dbReference>
<dbReference type="InterPro" id="IPR020067">
    <property type="entry name" value="Frizzled_dom"/>
</dbReference>
<organism evidence="24 25">
    <name type="scientific">Clytia hemisphaerica</name>
    <dbReference type="NCBI Taxonomy" id="252671"/>
    <lineage>
        <taxon>Eukaryota</taxon>
        <taxon>Metazoa</taxon>
        <taxon>Cnidaria</taxon>
        <taxon>Hydrozoa</taxon>
        <taxon>Hydroidolina</taxon>
        <taxon>Leptothecata</taxon>
        <taxon>Obeliida</taxon>
        <taxon>Clytiidae</taxon>
        <taxon>Clytia</taxon>
    </lineage>
</organism>
<dbReference type="Gene3D" id="1.10.2000.10">
    <property type="entry name" value="Frizzled cysteine-rich domain"/>
    <property type="match status" value="1"/>
</dbReference>
<name>A0A7M5XIY6_9CNID</name>
<sequence length="994" mass="112257">MDFKIVKMRKFHLVLFSLVMFKGLLSMNDLTDKDDVKHTIQRRSSNSDVCDDNRPCQIPEFRTHPRNISYPIKQRLRCRAVGNPQPIITWRKLNVNSNAMADTSIDPQNKHYRISTERKRIKDGNFKGYREMVVSTMNIESWNSDTNPAVYACVAKNQEGETLSKKSFVTKEGAGFPNSHGVPGDKNFKLEEKCLPLKNSSACWGYLDPTRSVYTEGNIEVKEDMLQTIKKVLAMNQHKISNKCKPLVLPFLCYFNMPYCSHGNNLKRRPQMICKQDCTLLSKTDCQKEFEFAQKDRSLTAVVPQSCDELPSTNCTKTFQEMDRVRNYLEQMKAMASLLPKVGTKVNSGDFCYFDKGEEYLGIENRTVTGLSCLRWKNSNHNFCRNPSNVLRERPWCFTDNNGAFAYCNIQQCAIPDSQTSSILYTIIPCLLFALILSLAIITLAWRRHKEHYYQATPGSPKQLVPRVNPKILELNREDLCDFRMLGDGNIGRVYTADYTGSKDGRTFTASVAVKAIIEKASNQQIQDFVREAETRANFKHENVIALIGVISKEEPLSLIYEYTEFGDLHEYLLRHSPNFSDAHAADNCGPLEFNDLFAIAKQIANGMSYLSSHAFVHKDLAARNCLVAENGIVKISDFSGLCDMYAGDYYRAPGRPPLPVRWMAPEAISQMNFTTASDVWSFSILLWEVFSYGSRPFFGLSNYQAMEHILDSKLLPCPDHCPKPIFEIMAECWVVDPNDRPAFPEIYNNLKSISDVASTQSSGPRRQYTPDIGGNSSHGADIPLHLSDVKMHSSVHSITPPSVRKCQRDLPLGSYRSSMHSRHSSNPSVHSIGHHPGSIHSSSMVSQPRSVPSMMMNNIQRMAPARPHNNHHSLPRDGYHSLNRGGDHHSQNNYLIDNQYPMHAMDHHSISSASSHRMHPMGAYSSYTPSYPPSLTGPPASSVFSRQSSDHPSSKTSESIKSYVSSSQPQRHHSHHSNHHVGHHGNGNAQVYL</sequence>
<evidence type="ECO:0000256" key="15">
    <source>
        <dbReference type="PROSITE-ProRule" id="PRU00090"/>
    </source>
</evidence>
<evidence type="ECO:0000256" key="2">
    <source>
        <dbReference type="ARBA" id="ARBA00022553"/>
    </source>
</evidence>
<dbReference type="RefSeq" id="XP_066920958.1">
    <property type="nucleotide sequence ID" value="XM_067064857.1"/>
</dbReference>
<evidence type="ECO:0000256" key="18">
    <source>
        <dbReference type="SAM" id="Phobius"/>
    </source>
</evidence>
<dbReference type="InterPro" id="IPR000001">
    <property type="entry name" value="Kringle"/>
</dbReference>
<dbReference type="OrthoDB" id="2431000at2759"/>
<dbReference type="PROSITE" id="PS50011">
    <property type="entry name" value="PROTEIN_KINASE_DOM"/>
    <property type="match status" value="1"/>
</dbReference>
<evidence type="ECO:0000313" key="25">
    <source>
        <dbReference type="Proteomes" id="UP000594262"/>
    </source>
</evidence>
<dbReference type="InterPro" id="IPR038178">
    <property type="entry name" value="Kringle_sf"/>
</dbReference>
<feature type="chain" id="PRO_5029499900" description="Receptor protein-tyrosine kinase" evidence="19">
    <location>
        <begin position="27"/>
        <end position="994"/>
    </location>
</feature>
<keyword evidence="11" id="KW-0829">Tyrosine-protein kinase</keyword>
<evidence type="ECO:0000256" key="7">
    <source>
        <dbReference type="ARBA" id="ARBA00022777"/>
    </source>
</evidence>
<evidence type="ECO:0000256" key="6">
    <source>
        <dbReference type="ARBA" id="ARBA00022741"/>
    </source>
</evidence>
<keyword evidence="12 15" id="KW-1015">Disulfide bond</keyword>
<dbReference type="InterPro" id="IPR050122">
    <property type="entry name" value="RTK"/>
</dbReference>
<evidence type="ECO:0000256" key="4">
    <source>
        <dbReference type="ARBA" id="ARBA00022679"/>
    </source>
</evidence>
<feature type="signal peptide" evidence="19">
    <location>
        <begin position="1"/>
        <end position="26"/>
    </location>
</feature>
<keyword evidence="13" id="KW-0675">Receptor</keyword>
<dbReference type="GeneID" id="136808323"/>
<dbReference type="SMART" id="SM00130">
    <property type="entry name" value="KR"/>
    <property type="match status" value="1"/>
</dbReference>
<dbReference type="PROSITE" id="PS50835">
    <property type="entry name" value="IG_LIKE"/>
    <property type="match status" value="1"/>
</dbReference>
<keyword evidence="25" id="KW-1185">Reference proteome</keyword>
<dbReference type="InterPro" id="IPR000719">
    <property type="entry name" value="Prot_kinase_dom"/>
</dbReference>
<dbReference type="PANTHER" id="PTHR24416">
    <property type="entry name" value="TYROSINE-PROTEIN KINASE RECEPTOR"/>
    <property type="match status" value="1"/>
</dbReference>
<dbReference type="PROSITE" id="PS00109">
    <property type="entry name" value="PROTEIN_KINASE_TYR"/>
    <property type="match status" value="1"/>
</dbReference>
<evidence type="ECO:0000256" key="17">
    <source>
        <dbReference type="SAM" id="MobiDB-lite"/>
    </source>
</evidence>
<feature type="domain" description="Protein kinase" evidence="20">
    <location>
        <begin position="480"/>
        <end position="754"/>
    </location>
</feature>
<dbReference type="Gene3D" id="2.60.40.10">
    <property type="entry name" value="Immunoglobulins"/>
    <property type="match status" value="1"/>
</dbReference>